<keyword evidence="10" id="KW-1133">Transmembrane helix</keyword>
<dbReference type="EMBL" id="CAJOBA010003917">
    <property type="protein sequence ID" value="CAF3697232.1"/>
    <property type="molecule type" value="Genomic_DNA"/>
</dbReference>
<dbReference type="InterPro" id="IPR000542">
    <property type="entry name" value="Carn_acyl_trans"/>
</dbReference>
<evidence type="ECO:0000313" key="22">
    <source>
        <dbReference type="EMBL" id="CAF3693637.1"/>
    </source>
</evidence>
<evidence type="ECO:0000256" key="4">
    <source>
        <dbReference type="ARBA" id="ARBA00005232"/>
    </source>
</evidence>
<dbReference type="OrthoDB" id="240216at2759"/>
<keyword evidence="11" id="KW-0443">Lipid metabolism</keyword>
<comment type="caution">
    <text evidence="20">The sequence shown here is derived from an EMBL/GenBank/DDBJ whole genome shotgun (WGS) entry which is preliminary data.</text>
</comment>
<gene>
    <name evidence="20" type="ORF">GPM918_LOCUS9243</name>
    <name evidence="21" type="ORF">OVA965_LOCUS10546</name>
    <name evidence="22" type="ORF">SRO942_LOCUS9244</name>
    <name evidence="23" type="ORF">TMI583_LOCUS10543</name>
</gene>
<dbReference type="Gene3D" id="3.30.559.10">
    <property type="entry name" value="Chloramphenicol acetyltransferase-like domain"/>
    <property type="match status" value="1"/>
</dbReference>
<dbReference type="InterPro" id="IPR023213">
    <property type="entry name" value="CAT-like_dom_sf"/>
</dbReference>
<dbReference type="UniPathway" id="UPA00659"/>
<evidence type="ECO:0000259" key="19">
    <source>
        <dbReference type="Pfam" id="PF16484"/>
    </source>
</evidence>
<evidence type="ECO:0000256" key="11">
    <source>
        <dbReference type="ARBA" id="ARBA00023098"/>
    </source>
</evidence>
<dbReference type="Proteomes" id="UP000681722">
    <property type="component" value="Unassembled WGS sequence"/>
</dbReference>
<keyword evidence="7 17" id="KW-0808">Transferase</keyword>
<evidence type="ECO:0000313" key="21">
    <source>
        <dbReference type="EMBL" id="CAF0919519.1"/>
    </source>
</evidence>
<dbReference type="InterPro" id="IPR032476">
    <property type="entry name" value="CPT_N"/>
</dbReference>
<evidence type="ECO:0000256" key="15">
    <source>
        <dbReference type="ARBA" id="ARBA00048480"/>
    </source>
</evidence>
<dbReference type="GO" id="GO:0031966">
    <property type="term" value="C:mitochondrial membrane"/>
    <property type="evidence" value="ECO:0007669"/>
    <property type="project" value="UniProtKB-SubCell"/>
</dbReference>
<accession>A0A814AI83</accession>
<dbReference type="PANTHER" id="PTHR22589:SF31">
    <property type="entry name" value="CARNITINE O-PALMITOYLTRANSFERASE"/>
    <property type="match status" value="1"/>
</dbReference>
<dbReference type="SUPFAM" id="SSF52777">
    <property type="entry name" value="CoA-dependent acyltransferases"/>
    <property type="match status" value="2"/>
</dbReference>
<feature type="domain" description="Choline/carnitine acyltransferase" evidence="18">
    <location>
        <begin position="174"/>
        <end position="754"/>
    </location>
</feature>
<evidence type="ECO:0000256" key="13">
    <source>
        <dbReference type="ARBA" id="ARBA00023136"/>
    </source>
</evidence>
<dbReference type="Proteomes" id="UP000663829">
    <property type="component" value="Unassembled WGS sequence"/>
</dbReference>
<comment type="similarity">
    <text evidence="4 17">Belongs to the carnitine/choline acetyltransferase family.</text>
</comment>
<keyword evidence="24" id="KW-1185">Reference proteome</keyword>
<dbReference type="Gene3D" id="3.30.559.70">
    <property type="entry name" value="Choline/Carnitine o-acyltransferase, domain 2"/>
    <property type="match status" value="1"/>
</dbReference>
<dbReference type="Pfam" id="PF00755">
    <property type="entry name" value="Carn_acyltransf"/>
    <property type="match status" value="1"/>
</dbReference>
<dbReference type="EMBL" id="CAJOBC010001698">
    <property type="protein sequence ID" value="CAF3693637.1"/>
    <property type="molecule type" value="Genomic_DNA"/>
</dbReference>
<evidence type="ECO:0000256" key="6">
    <source>
        <dbReference type="ARBA" id="ARBA00022448"/>
    </source>
</evidence>
<keyword evidence="9" id="KW-0276">Fatty acid metabolism</keyword>
<dbReference type="GO" id="GO:0006635">
    <property type="term" value="P:fatty acid beta-oxidation"/>
    <property type="evidence" value="ECO:0007669"/>
    <property type="project" value="UniProtKB-UniPathway"/>
</dbReference>
<keyword evidence="13" id="KW-0472">Membrane</keyword>
<dbReference type="InterPro" id="IPR039551">
    <property type="entry name" value="Cho/carn_acyl_trans"/>
</dbReference>
<dbReference type="Pfam" id="PF16484">
    <property type="entry name" value="CPT_N"/>
    <property type="match status" value="1"/>
</dbReference>
<evidence type="ECO:0000256" key="10">
    <source>
        <dbReference type="ARBA" id="ARBA00022989"/>
    </source>
</evidence>
<comment type="catalytic activity">
    <reaction evidence="15">
        <text>(R)-carnitine + hexadecanoyl-CoA = O-hexadecanoyl-(R)-carnitine + CoA</text>
        <dbReference type="Rhea" id="RHEA:12661"/>
        <dbReference type="ChEBI" id="CHEBI:16347"/>
        <dbReference type="ChEBI" id="CHEBI:17490"/>
        <dbReference type="ChEBI" id="CHEBI:57287"/>
        <dbReference type="ChEBI" id="CHEBI:57379"/>
        <dbReference type="EC" id="2.3.1.21"/>
    </reaction>
    <physiologicalReaction direction="left-to-right" evidence="15">
        <dbReference type="Rhea" id="RHEA:12662"/>
    </physiologicalReaction>
</comment>
<keyword evidence="8" id="KW-0812">Transmembrane</keyword>
<feature type="domain" description="Carnitine O-palmitoyltransferase N-terminal" evidence="19">
    <location>
        <begin position="1"/>
        <end position="45"/>
    </location>
</feature>
<dbReference type="AlphaFoldDB" id="A0A814AI83"/>
<dbReference type="EC" id="2.3.1.21" evidence="5"/>
<evidence type="ECO:0000313" key="20">
    <source>
        <dbReference type="EMBL" id="CAF0912930.1"/>
    </source>
</evidence>
<dbReference type="FunFam" id="3.30.559.10:FF:000042">
    <property type="entry name" value="Carnitine Palmitoyl Transferase"/>
    <property type="match status" value="1"/>
</dbReference>
<evidence type="ECO:0000256" key="14">
    <source>
        <dbReference type="ARBA" id="ARBA00023315"/>
    </source>
</evidence>
<evidence type="ECO:0000313" key="23">
    <source>
        <dbReference type="EMBL" id="CAF3697232.1"/>
    </source>
</evidence>
<comment type="pathway">
    <text evidence="3">Lipid metabolism; fatty acid beta-oxidation.</text>
</comment>
<name>A0A814AI83_9BILA</name>
<evidence type="ECO:0000313" key="24">
    <source>
        <dbReference type="Proteomes" id="UP000663829"/>
    </source>
</evidence>
<dbReference type="EMBL" id="CAJNOK010003915">
    <property type="protein sequence ID" value="CAF0919519.1"/>
    <property type="molecule type" value="Genomic_DNA"/>
</dbReference>
<reference evidence="20" key="1">
    <citation type="submission" date="2021-02" db="EMBL/GenBank/DDBJ databases">
        <authorList>
            <person name="Nowell W R."/>
        </authorList>
    </citation>
    <scope>NUCLEOTIDE SEQUENCE</scope>
</reference>
<dbReference type="InterPro" id="IPR042231">
    <property type="entry name" value="Cho/carn_acyl_trans_2"/>
</dbReference>
<evidence type="ECO:0000256" key="17">
    <source>
        <dbReference type="RuleBase" id="RU003801"/>
    </source>
</evidence>
<evidence type="ECO:0000256" key="8">
    <source>
        <dbReference type="ARBA" id="ARBA00022692"/>
    </source>
</evidence>
<dbReference type="Gene3D" id="6.10.250.1760">
    <property type="match status" value="1"/>
</dbReference>
<organism evidence="20 24">
    <name type="scientific">Didymodactylos carnosus</name>
    <dbReference type="NCBI Taxonomy" id="1234261"/>
    <lineage>
        <taxon>Eukaryota</taxon>
        <taxon>Metazoa</taxon>
        <taxon>Spiralia</taxon>
        <taxon>Gnathifera</taxon>
        <taxon>Rotifera</taxon>
        <taxon>Eurotatoria</taxon>
        <taxon>Bdelloidea</taxon>
        <taxon>Philodinida</taxon>
        <taxon>Philodinidae</taxon>
        <taxon>Didymodactylos</taxon>
    </lineage>
</organism>
<evidence type="ECO:0000256" key="5">
    <source>
        <dbReference type="ARBA" id="ARBA00013243"/>
    </source>
</evidence>
<evidence type="ECO:0000256" key="3">
    <source>
        <dbReference type="ARBA" id="ARBA00005005"/>
    </source>
</evidence>
<dbReference type="PANTHER" id="PTHR22589">
    <property type="entry name" value="CARNITINE O-ACYLTRANSFERASE"/>
    <property type="match status" value="1"/>
</dbReference>
<dbReference type="EMBL" id="CAJNOQ010001698">
    <property type="protein sequence ID" value="CAF0912930.1"/>
    <property type="molecule type" value="Genomic_DNA"/>
</dbReference>
<feature type="active site" description="Proton acceptor" evidence="16">
    <location>
        <position position="471"/>
    </location>
</feature>
<evidence type="ECO:0000256" key="7">
    <source>
        <dbReference type="ARBA" id="ARBA00022679"/>
    </source>
</evidence>
<sequence>MAEAHEAVAFSFQIGPDGVNVNLSFDAVKTIVYSGLRSWKLRWRRGLNSLYNSLYPGGPIRGIAYVGLVSTLYYNGYDLSFQIIPWLEQHVFRPYFLPKTSKILACVAFGCGSYIVVIEIRKQTLRILFSYHGWMYQTHGKKTPILSKLWGGIVSLLVGRNPSLYSCQGSLPTLPLPSVNDTVERYLRTVRPLFDDAEYTRMEKLAEEFKNSLGGRLQRYLWLKWLLSSNYVSDWWEEYVYLRGRSPIMVNSNFYGLDAVYIRPTTVQSARAANLTCAAFFYRTELDKENIKPLMVQKLVPLCSRQYERQFNTVRIPGLETDKIIHYSDSRHIAVYNKGRWYKVYTFYNNQLLMPCELQIQFEAIINDTTPPSKGEEHLAALTAGERKQWAQARNKYFSTGINRSSLDAIEKAAFIIILEDEDYAFTATMSKDFNDYAHSIFHGKAYDRWFDKSFNFIISKNAVFGFNVEHSWADAPITGHMVEYVICEDIIHFGYDKDGNTNGTPRFDAIKPIKLKWNISDECDQVIESSLAVATELYRDVDLNVYIQDDYGKGFIKKCKLSPDSHIQMALQLAYYRDSGKFSLTYEASMTRLFREGRTETVRSCSIESSQWVKSMNDPNISNAKRIELLRLACDYHQQQYRDAMTGKGIDRHLFCLYVVSKYLGVDSPFLQEVLSEPWKLSTSQTPHNYEEKYAKYTKDPSKINAGGGFGPVADDGYGVSYVIAGEDLIFFHITSKKSSSATDSLRFGNHIKKAFNDMKNLFNNESVE</sequence>
<dbReference type="FunFam" id="3.30.559.70:FF:000001">
    <property type="entry name" value="Carnitine O-palmitoyltransferase 1, liver isoform"/>
    <property type="match status" value="1"/>
</dbReference>
<keyword evidence="14 17" id="KW-0012">Acyltransferase</keyword>
<evidence type="ECO:0000259" key="18">
    <source>
        <dbReference type="Pfam" id="PF00755"/>
    </source>
</evidence>
<comment type="subcellular location">
    <subcellularLocation>
        <location evidence="1">Membrane</location>
        <topology evidence="1">Multi-pass membrane protein</topology>
    </subcellularLocation>
    <subcellularLocation>
        <location evidence="2">Mitochondrion membrane</location>
    </subcellularLocation>
</comment>
<protein>
    <recommendedName>
        <fullName evidence="5">carnitine O-palmitoyltransferase</fullName>
        <ecNumber evidence="5">2.3.1.21</ecNumber>
    </recommendedName>
</protein>
<dbReference type="Proteomes" id="UP000682733">
    <property type="component" value="Unassembled WGS sequence"/>
</dbReference>
<dbReference type="PROSITE" id="PS00439">
    <property type="entry name" value="ACYLTRANSF_C_1"/>
    <property type="match status" value="1"/>
</dbReference>
<dbReference type="Proteomes" id="UP000677228">
    <property type="component" value="Unassembled WGS sequence"/>
</dbReference>
<evidence type="ECO:0000256" key="2">
    <source>
        <dbReference type="ARBA" id="ARBA00004325"/>
    </source>
</evidence>
<evidence type="ECO:0000256" key="12">
    <source>
        <dbReference type="ARBA" id="ARBA00023128"/>
    </source>
</evidence>
<proteinExistence type="inferred from homology"/>
<dbReference type="GO" id="GO:0009437">
    <property type="term" value="P:carnitine metabolic process"/>
    <property type="evidence" value="ECO:0007669"/>
    <property type="project" value="TreeGrafter"/>
</dbReference>
<evidence type="ECO:0000256" key="9">
    <source>
        <dbReference type="ARBA" id="ARBA00022832"/>
    </source>
</evidence>
<keyword evidence="6" id="KW-0813">Transport</keyword>
<evidence type="ECO:0000256" key="16">
    <source>
        <dbReference type="PIRSR" id="PIRSR600542-1"/>
    </source>
</evidence>
<dbReference type="PROSITE" id="PS00440">
    <property type="entry name" value="ACYLTRANSF_C_2"/>
    <property type="match status" value="1"/>
</dbReference>
<dbReference type="GO" id="GO:0004095">
    <property type="term" value="F:carnitine O-palmitoyltransferase activity"/>
    <property type="evidence" value="ECO:0007669"/>
    <property type="project" value="UniProtKB-EC"/>
</dbReference>
<keyword evidence="12" id="KW-0496">Mitochondrion</keyword>
<evidence type="ECO:0000256" key="1">
    <source>
        <dbReference type="ARBA" id="ARBA00004141"/>
    </source>
</evidence>